<evidence type="ECO:0000313" key="4">
    <source>
        <dbReference type="Proteomes" id="UP000193467"/>
    </source>
</evidence>
<dbReference type="InterPro" id="IPR024078">
    <property type="entry name" value="LmbE-like_dom_sf"/>
</dbReference>
<dbReference type="EC" id="3.5.1.89" evidence="2"/>
<name>A0A1Y2F0P3_9BASI</name>
<keyword evidence="4" id="KW-1185">Reference proteome</keyword>
<comment type="caution">
    <text evidence="3">The sequence shown here is derived from an EMBL/GenBank/DDBJ whole genome shotgun (WGS) entry which is preliminary data.</text>
</comment>
<dbReference type="Pfam" id="PF02585">
    <property type="entry name" value="PIG-L"/>
    <property type="match status" value="1"/>
</dbReference>
<dbReference type="STRING" id="106004.A0A1Y2F0P3"/>
<dbReference type="GO" id="GO:0006506">
    <property type="term" value="P:GPI anchor biosynthetic process"/>
    <property type="evidence" value="ECO:0007669"/>
    <property type="project" value="UniProtKB-UniPathway"/>
</dbReference>
<dbReference type="FunCoup" id="A0A1Y2F0P3">
    <property type="interactions" value="247"/>
</dbReference>
<organism evidence="3 4">
    <name type="scientific">Leucosporidium creatinivorum</name>
    <dbReference type="NCBI Taxonomy" id="106004"/>
    <lineage>
        <taxon>Eukaryota</taxon>
        <taxon>Fungi</taxon>
        <taxon>Dikarya</taxon>
        <taxon>Basidiomycota</taxon>
        <taxon>Pucciniomycotina</taxon>
        <taxon>Microbotryomycetes</taxon>
        <taxon>Leucosporidiales</taxon>
        <taxon>Leucosporidium</taxon>
    </lineage>
</organism>
<dbReference type="GO" id="GO:0016020">
    <property type="term" value="C:membrane"/>
    <property type="evidence" value="ECO:0007669"/>
    <property type="project" value="GOC"/>
</dbReference>
<reference evidence="3 4" key="1">
    <citation type="submission" date="2016-07" db="EMBL/GenBank/DDBJ databases">
        <title>Pervasive Adenine N6-methylation of Active Genes in Fungi.</title>
        <authorList>
            <consortium name="DOE Joint Genome Institute"/>
            <person name="Mondo S.J."/>
            <person name="Dannebaum R.O."/>
            <person name="Kuo R.C."/>
            <person name="Labutti K."/>
            <person name="Haridas S."/>
            <person name="Kuo A."/>
            <person name="Salamov A."/>
            <person name="Ahrendt S.R."/>
            <person name="Lipzen A."/>
            <person name="Sullivan W."/>
            <person name="Andreopoulos W.B."/>
            <person name="Clum A."/>
            <person name="Lindquist E."/>
            <person name="Daum C."/>
            <person name="Ramamoorthy G.K."/>
            <person name="Gryganskyi A."/>
            <person name="Culley D."/>
            <person name="Magnuson J.K."/>
            <person name="James T.Y."/>
            <person name="O'Malley M.A."/>
            <person name="Stajich J.E."/>
            <person name="Spatafora J.W."/>
            <person name="Visel A."/>
            <person name="Grigoriev I.V."/>
        </authorList>
    </citation>
    <scope>NUCLEOTIDE SEQUENCE [LARGE SCALE GENOMIC DNA]</scope>
    <source>
        <strain evidence="3 4">62-1032</strain>
    </source>
</reference>
<dbReference type="InParanoid" id="A0A1Y2F0P3"/>
<dbReference type="PANTHER" id="PTHR12993:SF11">
    <property type="entry name" value="N-ACETYLGLUCOSAMINYL-PHOSPHATIDYLINOSITOL DE-N-ACETYLASE"/>
    <property type="match status" value="1"/>
</dbReference>
<comment type="similarity">
    <text evidence="1">Belongs to the PIGL family.</text>
</comment>
<gene>
    <name evidence="3" type="ORF">BCR35DRAFT_325632</name>
</gene>
<dbReference type="UniPathway" id="UPA00196"/>
<dbReference type="Proteomes" id="UP000193467">
    <property type="component" value="Unassembled WGS sequence"/>
</dbReference>
<evidence type="ECO:0000256" key="2">
    <source>
        <dbReference type="ARBA" id="ARBA00012176"/>
    </source>
</evidence>
<evidence type="ECO:0000313" key="3">
    <source>
        <dbReference type="EMBL" id="ORY76926.1"/>
    </source>
</evidence>
<protein>
    <recommendedName>
        <fullName evidence="2">N-acetylglucosaminylphosphatidylinositol deacetylase</fullName>
        <ecNumber evidence="2">3.5.1.89</ecNumber>
    </recommendedName>
</protein>
<dbReference type="GO" id="GO:0000225">
    <property type="term" value="F:N-acetylglucosaminylphosphatidylinositol deacetylase activity"/>
    <property type="evidence" value="ECO:0007669"/>
    <property type="project" value="UniProtKB-EC"/>
</dbReference>
<dbReference type="PANTHER" id="PTHR12993">
    <property type="entry name" value="N-ACETYLGLUCOSAMINYL-PHOSPHATIDYLINOSITOL DE-N-ACETYLASE-RELATED"/>
    <property type="match status" value="1"/>
</dbReference>
<proteinExistence type="inferred from homology"/>
<dbReference type="OrthoDB" id="440160at2759"/>
<dbReference type="EMBL" id="MCGR01000033">
    <property type="protein sequence ID" value="ORY76926.1"/>
    <property type="molecule type" value="Genomic_DNA"/>
</dbReference>
<sequence>MVLRAPRFSRKAQYCFRLLLLPLLVLALALRFTDRLAPALVDARLTSAKSVLWVTAHPDDESFFFGPTLSSLLAPERGVTGHLLCLSAGDHEGLGSVRRSELRASCEAFGIAGDNCVSLDHPALPDDPDLWWPPETIEQLVKEHVKRWDVDLIITFDDYGVSGHANHRAVSSALGLAAASSPSFPPIFAVLSTSVLLKFTSLLSLPSFTILHFLRRLLPSTSPTSLLINSLSQYRQARLSFDQHQSQWRWFRSLFVTFSRYLWFVELKELGV</sequence>
<dbReference type="GO" id="GO:0005783">
    <property type="term" value="C:endoplasmic reticulum"/>
    <property type="evidence" value="ECO:0007669"/>
    <property type="project" value="TreeGrafter"/>
</dbReference>
<accession>A0A1Y2F0P3</accession>
<evidence type="ECO:0000256" key="1">
    <source>
        <dbReference type="ARBA" id="ARBA00006066"/>
    </source>
</evidence>
<dbReference type="Gene3D" id="3.40.50.10320">
    <property type="entry name" value="LmbE-like"/>
    <property type="match status" value="1"/>
</dbReference>
<dbReference type="InterPro" id="IPR003737">
    <property type="entry name" value="GlcNAc_PI_deacetylase-related"/>
</dbReference>
<dbReference type="AlphaFoldDB" id="A0A1Y2F0P3"/>
<dbReference type="SUPFAM" id="SSF102588">
    <property type="entry name" value="LmbE-like"/>
    <property type="match status" value="1"/>
</dbReference>